<dbReference type="InterPro" id="IPR019826">
    <property type="entry name" value="Carboxylesterase_B_AS"/>
</dbReference>
<reference evidence="5" key="1">
    <citation type="journal article" date="2008" name="Nature">
        <title>The amphioxus genome and the evolution of the chordate karyotype.</title>
        <authorList>
            <consortium name="US DOE Joint Genome Institute (JGI-PGF)"/>
            <person name="Putnam N.H."/>
            <person name="Butts T."/>
            <person name="Ferrier D.E.K."/>
            <person name="Furlong R.F."/>
            <person name="Hellsten U."/>
            <person name="Kawashima T."/>
            <person name="Robinson-Rechavi M."/>
            <person name="Shoguchi E."/>
            <person name="Terry A."/>
            <person name="Yu J.-K."/>
            <person name="Benito-Gutierrez E.L."/>
            <person name="Dubchak I."/>
            <person name="Garcia-Fernandez J."/>
            <person name="Gibson-Brown J.J."/>
            <person name="Grigoriev I.V."/>
            <person name="Horton A.C."/>
            <person name="de Jong P.J."/>
            <person name="Jurka J."/>
            <person name="Kapitonov V.V."/>
            <person name="Kohara Y."/>
            <person name="Kuroki Y."/>
            <person name="Lindquist E."/>
            <person name="Lucas S."/>
            <person name="Osoegawa K."/>
            <person name="Pennacchio L.A."/>
            <person name="Salamov A.A."/>
            <person name="Satou Y."/>
            <person name="Sauka-Spengler T."/>
            <person name="Schmutz J."/>
            <person name="Shin-I T."/>
            <person name="Toyoda A."/>
            <person name="Bronner-Fraser M."/>
            <person name="Fujiyama A."/>
            <person name="Holland L.Z."/>
            <person name="Holland P.W.H."/>
            <person name="Satoh N."/>
            <person name="Rokhsar D.S."/>
        </authorList>
    </citation>
    <scope>NUCLEOTIDE SEQUENCE [LARGE SCALE GENOMIC DNA]</scope>
    <source>
        <strain evidence="5">S238N-H82</strain>
        <tissue evidence="5">Testes</tissue>
    </source>
</reference>
<evidence type="ECO:0000313" key="5">
    <source>
        <dbReference type="EMBL" id="EEN60651.1"/>
    </source>
</evidence>
<dbReference type="InterPro" id="IPR002018">
    <property type="entry name" value="CarbesteraseB"/>
</dbReference>
<dbReference type="eggNOG" id="KOG1516">
    <property type="taxonomic scope" value="Eukaryota"/>
</dbReference>
<dbReference type="SUPFAM" id="SSF53474">
    <property type="entry name" value="alpha/beta-Hydrolases"/>
    <property type="match status" value="1"/>
</dbReference>
<proteinExistence type="inferred from homology"/>
<comment type="similarity">
    <text evidence="1 3">Belongs to the type-B carboxylesterase/lipase family.</text>
</comment>
<keyword evidence="2 3" id="KW-0378">Hydrolase</keyword>
<evidence type="ECO:0000256" key="1">
    <source>
        <dbReference type="ARBA" id="ARBA00005964"/>
    </source>
</evidence>
<dbReference type="InterPro" id="IPR029058">
    <property type="entry name" value="AB_hydrolase_fold"/>
</dbReference>
<feature type="signal peptide" evidence="3">
    <location>
        <begin position="1"/>
        <end position="19"/>
    </location>
</feature>
<dbReference type="InParanoid" id="C3YGD0"/>
<evidence type="ECO:0000256" key="3">
    <source>
        <dbReference type="RuleBase" id="RU361235"/>
    </source>
</evidence>
<protein>
    <recommendedName>
        <fullName evidence="3">Carboxylic ester hydrolase</fullName>
        <ecNumber evidence="3">3.1.1.-</ecNumber>
    </recommendedName>
</protein>
<sequence length="559" mass="61464">MAILSTVVLLTLQVWCAQAVWCEERCSTQTTCRTNLSTPSRASPYAAPPVGDLRFRAPQPAAPWEGIRDATELGPHCPQGPGFFAFWPTKLPHNNTDEDCLALSVETPRLEKEAKLPVLLWIHGGGLSAGIGYFVPFTSLSAHQDVVVVTFNYRIGALGFLSTGDENAPGNVGFLDQVQAMVWVQENIQNFGGDPDRVTIFGESAGGTSVCYHVASPLSKGLFLRGISQSGGCQSIDVDPKPLERAVMLAEDLGCDVKDTADMVDCLRRKPVEDFAPAAQRMTMTLAAKGHMFVFQPVVDGAFLPAHPHDIFDDDQANAVDYLLGANNHEHGYMFTQYMVPGFEQGMSEDTFIIMMKMLAGRLYPAANQDSIVAALRQVYRDDDNPDDPMALLKQFTFAYGDQWYMAPTVIAANKLAGFGQRVYLYENQYGPSHLSTNRPDWVGSDHADDLYIMTGMAFIDVFFRDGGLVPFSTDDKKVTLDMMAFWCNFARTGNPSDRTGGPADSPTVPEWPQYTPDNPAYMKLDVTSSSDVGLTPKRMELWNDVIPKLAASSEKEEL</sequence>
<keyword evidence="3" id="KW-0732">Signal</keyword>
<dbReference type="FunFam" id="3.40.50.1820:FF:000128">
    <property type="entry name" value="Carboxylic ester hydrolase"/>
    <property type="match status" value="1"/>
</dbReference>
<evidence type="ECO:0000256" key="2">
    <source>
        <dbReference type="ARBA" id="ARBA00022801"/>
    </source>
</evidence>
<name>C3YGD0_BRAFL</name>
<dbReference type="PANTHER" id="PTHR11559">
    <property type="entry name" value="CARBOXYLESTERASE"/>
    <property type="match status" value="1"/>
</dbReference>
<evidence type="ECO:0000259" key="4">
    <source>
        <dbReference type="Pfam" id="PF00135"/>
    </source>
</evidence>
<accession>C3YGD0</accession>
<feature type="chain" id="PRO_5005124977" description="Carboxylic ester hydrolase" evidence="3">
    <location>
        <begin position="20"/>
        <end position="559"/>
    </location>
</feature>
<dbReference type="Pfam" id="PF00135">
    <property type="entry name" value="COesterase"/>
    <property type="match status" value="1"/>
</dbReference>
<dbReference type="GO" id="GO:0016787">
    <property type="term" value="F:hydrolase activity"/>
    <property type="evidence" value="ECO:0007669"/>
    <property type="project" value="UniProtKB-KW"/>
</dbReference>
<dbReference type="Gene3D" id="3.40.50.1820">
    <property type="entry name" value="alpha/beta hydrolase"/>
    <property type="match status" value="1"/>
</dbReference>
<dbReference type="ESTHER" id="brafl-c3ygd0">
    <property type="family name" value="Carb_B_Chordata"/>
</dbReference>
<organism>
    <name type="scientific">Branchiostoma floridae</name>
    <name type="common">Florida lancelet</name>
    <name type="synonym">Amphioxus</name>
    <dbReference type="NCBI Taxonomy" id="7739"/>
    <lineage>
        <taxon>Eukaryota</taxon>
        <taxon>Metazoa</taxon>
        <taxon>Chordata</taxon>
        <taxon>Cephalochordata</taxon>
        <taxon>Leptocardii</taxon>
        <taxon>Amphioxiformes</taxon>
        <taxon>Branchiostomatidae</taxon>
        <taxon>Branchiostoma</taxon>
    </lineage>
</organism>
<dbReference type="PROSITE" id="PS00122">
    <property type="entry name" value="CARBOXYLESTERASE_B_1"/>
    <property type="match status" value="1"/>
</dbReference>
<dbReference type="EMBL" id="GG666511">
    <property type="protein sequence ID" value="EEN60651.1"/>
    <property type="molecule type" value="Genomic_DNA"/>
</dbReference>
<gene>
    <name evidence="5" type="ORF">BRAFLDRAFT_92874</name>
</gene>
<dbReference type="EC" id="3.1.1.-" evidence="3"/>
<dbReference type="InterPro" id="IPR050309">
    <property type="entry name" value="Type-B_Carboxylest/Lipase"/>
</dbReference>
<dbReference type="AlphaFoldDB" id="C3YGD0"/>
<feature type="domain" description="Carboxylesterase type B" evidence="4">
    <location>
        <begin position="44"/>
        <end position="543"/>
    </location>
</feature>